<name>A0ABP5E2G1_9MICO</name>
<sequence length="259" mass="26598">MGPPAADGPPTDGKDPMTQPLLPPDVLGRMVASDPGRPRLTWYDDEPGPTSGERIELSARVLANWVAKAANLLQDDADAGPGTTVGIDLPAHWRALYWALATWSVGATVVVGDGAREADVLVTDSPAAAADHGGDAVLVSLPALARSHPQAGAAPGAVDEARELSTHGDRFSPMSDPEAGDVALAVDGHDTAYGDVVVAVDGWGGSPRVALDGPLDRVLRDALAAWAADGSVVLVRGGRADLQDRFASEGVTADARRMA</sequence>
<accession>A0ABP5E2G1</accession>
<evidence type="ECO:0000313" key="2">
    <source>
        <dbReference type="EMBL" id="GAA1988988.1"/>
    </source>
</evidence>
<keyword evidence="3" id="KW-1185">Reference proteome</keyword>
<dbReference type="SUPFAM" id="SSF56801">
    <property type="entry name" value="Acetyl-CoA synthetase-like"/>
    <property type="match status" value="1"/>
</dbReference>
<organism evidence="2 3">
    <name type="scientific">Terrabacter lapilli</name>
    <dbReference type="NCBI Taxonomy" id="436231"/>
    <lineage>
        <taxon>Bacteria</taxon>
        <taxon>Bacillati</taxon>
        <taxon>Actinomycetota</taxon>
        <taxon>Actinomycetes</taxon>
        <taxon>Micrococcales</taxon>
        <taxon>Intrasporangiaceae</taxon>
        <taxon>Terrabacter</taxon>
    </lineage>
</organism>
<dbReference type="Proteomes" id="UP001500013">
    <property type="component" value="Unassembled WGS sequence"/>
</dbReference>
<gene>
    <name evidence="2" type="ORF">GCM10009817_33330</name>
</gene>
<dbReference type="NCBIfam" id="TIGR03089">
    <property type="entry name" value="TIGR03089 family protein"/>
    <property type="match status" value="1"/>
</dbReference>
<dbReference type="InterPro" id="IPR042099">
    <property type="entry name" value="ANL_N_sf"/>
</dbReference>
<comment type="caution">
    <text evidence="2">The sequence shown here is derived from an EMBL/GenBank/DDBJ whole genome shotgun (WGS) entry which is preliminary data.</text>
</comment>
<reference evidence="3" key="1">
    <citation type="journal article" date="2019" name="Int. J. Syst. Evol. Microbiol.">
        <title>The Global Catalogue of Microorganisms (GCM) 10K type strain sequencing project: providing services to taxonomists for standard genome sequencing and annotation.</title>
        <authorList>
            <consortium name="The Broad Institute Genomics Platform"/>
            <consortium name="The Broad Institute Genome Sequencing Center for Infectious Disease"/>
            <person name="Wu L."/>
            <person name="Ma J."/>
        </authorList>
    </citation>
    <scope>NUCLEOTIDE SEQUENCE [LARGE SCALE GENOMIC DNA]</scope>
    <source>
        <strain evidence="3">JCM 15628</strain>
    </source>
</reference>
<dbReference type="EMBL" id="BAAAPU010000009">
    <property type="protein sequence ID" value="GAA1988988.1"/>
    <property type="molecule type" value="Genomic_DNA"/>
</dbReference>
<feature type="region of interest" description="Disordered" evidence="1">
    <location>
        <begin position="1"/>
        <end position="28"/>
    </location>
</feature>
<evidence type="ECO:0000256" key="1">
    <source>
        <dbReference type="SAM" id="MobiDB-lite"/>
    </source>
</evidence>
<evidence type="ECO:0000313" key="3">
    <source>
        <dbReference type="Proteomes" id="UP001500013"/>
    </source>
</evidence>
<dbReference type="Gene3D" id="3.40.50.12780">
    <property type="entry name" value="N-terminal domain of ligase-like"/>
    <property type="match status" value="1"/>
</dbReference>
<dbReference type="InterPro" id="IPR017523">
    <property type="entry name" value="Rv3268"/>
</dbReference>
<protein>
    <submittedName>
        <fullName evidence="2">TIGR03089 family protein</fullName>
    </submittedName>
</protein>
<proteinExistence type="predicted"/>